<name>K0S3V2_THAOC</name>
<feature type="region of interest" description="Disordered" evidence="1">
    <location>
        <begin position="153"/>
        <end position="172"/>
    </location>
</feature>
<feature type="region of interest" description="Disordered" evidence="1">
    <location>
        <begin position="46"/>
        <end position="79"/>
    </location>
</feature>
<protein>
    <submittedName>
        <fullName evidence="2">Uncharacterized protein</fullName>
    </submittedName>
</protein>
<dbReference type="EMBL" id="AGNL01020760">
    <property type="protein sequence ID" value="EJK60708.1"/>
    <property type="molecule type" value="Genomic_DNA"/>
</dbReference>
<gene>
    <name evidence="2" type="ORF">THAOC_18889</name>
</gene>
<feature type="compositionally biased region" description="Basic and acidic residues" evidence="1">
    <location>
        <begin position="207"/>
        <end position="217"/>
    </location>
</feature>
<keyword evidence="3" id="KW-1185">Reference proteome</keyword>
<evidence type="ECO:0000313" key="3">
    <source>
        <dbReference type="Proteomes" id="UP000266841"/>
    </source>
</evidence>
<accession>K0S3V2</accession>
<dbReference type="Proteomes" id="UP000266841">
    <property type="component" value="Unassembled WGS sequence"/>
</dbReference>
<evidence type="ECO:0000256" key="1">
    <source>
        <dbReference type="SAM" id="MobiDB-lite"/>
    </source>
</evidence>
<feature type="region of interest" description="Disordered" evidence="1">
    <location>
        <begin position="193"/>
        <end position="325"/>
    </location>
</feature>
<comment type="caution">
    <text evidence="2">The sequence shown here is derived from an EMBL/GenBank/DDBJ whole genome shotgun (WGS) entry which is preliminary data.</text>
</comment>
<proteinExistence type="predicted"/>
<reference evidence="2 3" key="1">
    <citation type="journal article" date="2012" name="Genome Biol.">
        <title>Genome and low-iron response of an oceanic diatom adapted to chronic iron limitation.</title>
        <authorList>
            <person name="Lommer M."/>
            <person name="Specht M."/>
            <person name="Roy A.S."/>
            <person name="Kraemer L."/>
            <person name="Andreson R."/>
            <person name="Gutowska M.A."/>
            <person name="Wolf J."/>
            <person name="Bergner S.V."/>
            <person name="Schilhabel M.B."/>
            <person name="Klostermeier U.C."/>
            <person name="Beiko R.G."/>
            <person name="Rosenstiel P."/>
            <person name="Hippler M."/>
            <person name="Laroche J."/>
        </authorList>
    </citation>
    <scope>NUCLEOTIDE SEQUENCE [LARGE SCALE GENOMIC DNA]</scope>
    <source>
        <strain evidence="2 3">CCMP1005</strain>
    </source>
</reference>
<feature type="compositionally biased region" description="Polar residues" evidence="1">
    <location>
        <begin position="67"/>
        <end position="77"/>
    </location>
</feature>
<feature type="compositionally biased region" description="Basic and acidic residues" evidence="1">
    <location>
        <begin position="254"/>
        <end position="267"/>
    </location>
</feature>
<feature type="compositionally biased region" description="Basic residues" evidence="1">
    <location>
        <begin position="237"/>
        <end position="253"/>
    </location>
</feature>
<evidence type="ECO:0000313" key="2">
    <source>
        <dbReference type="EMBL" id="EJK60708.1"/>
    </source>
</evidence>
<dbReference type="AlphaFoldDB" id="K0S3V2"/>
<sequence length="325" mass="34476">MRPRGGPPRMSEGVAASSLCYLPRQTPMAPSSVPRQPKVLVAWNTESVQADPPSSPTGAAQGWRSLTGASNGSTRSESALRLRPEAPTFHPPSTLSAGAWCFTPPIIDLTAVLPSIQEGDEWAEDAGVGTTEMAVPEEAPILGSSLCSKIRAGSHTGAPAGSRDPSATSADSSTTAKAAIKCMTGDGALACGEDPAAASMRPRKSANARERAGKGDDGPGGSTGRSLPWRNTAPRRALSRGLRRRLPRKAPKANKKESTSPRRKEPTYDVQPSRRKHPRSSRTPGAGRRRESRKPHAEGRRAHSTVPSRRRVVHKAVSALADPWY</sequence>
<organism evidence="2 3">
    <name type="scientific">Thalassiosira oceanica</name>
    <name type="common">Marine diatom</name>
    <dbReference type="NCBI Taxonomy" id="159749"/>
    <lineage>
        <taxon>Eukaryota</taxon>
        <taxon>Sar</taxon>
        <taxon>Stramenopiles</taxon>
        <taxon>Ochrophyta</taxon>
        <taxon>Bacillariophyta</taxon>
        <taxon>Coscinodiscophyceae</taxon>
        <taxon>Thalassiosirophycidae</taxon>
        <taxon>Thalassiosirales</taxon>
        <taxon>Thalassiosiraceae</taxon>
        <taxon>Thalassiosira</taxon>
    </lineage>
</organism>